<protein>
    <recommendedName>
        <fullName evidence="2">HTH CENPB-type domain-containing protein</fullName>
    </recommendedName>
</protein>
<evidence type="ECO:0000313" key="3">
    <source>
        <dbReference type="EMBL" id="KAH3840385.1"/>
    </source>
</evidence>
<keyword evidence="4" id="KW-1185">Reference proteome</keyword>
<keyword evidence="1" id="KW-0238">DNA-binding</keyword>
<dbReference type="GO" id="GO:0003677">
    <property type="term" value="F:DNA binding"/>
    <property type="evidence" value="ECO:0007669"/>
    <property type="project" value="UniProtKB-KW"/>
</dbReference>
<dbReference type="Proteomes" id="UP000828390">
    <property type="component" value="Unassembled WGS sequence"/>
</dbReference>
<gene>
    <name evidence="3" type="ORF">DPMN_113833</name>
</gene>
<name>A0A9D4KIX6_DREPO</name>
<evidence type="ECO:0000256" key="1">
    <source>
        <dbReference type="ARBA" id="ARBA00023125"/>
    </source>
</evidence>
<feature type="domain" description="HTH CENPB-type" evidence="2">
    <location>
        <begin position="1"/>
        <end position="53"/>
    </location>
</feature>
<evidence type="ECO:0000313" key="4">
    <source>
        <dbReference type="Proteomes" id="UP000828390"/>
    </source>
</evidence>
<reference evidence="3" key="1">
    <citation type="journal article" date="2019" name="bioRxiv">
        <title>The Genome of the Zebra Mussel, Dreissena polymorpha: A Resource for Invasive Species Research.</title>
        <authorList>
            <person name="McCartney M.A."/>
            <person name="Auch B."/>
            <person name="Kono T."/>
            <person name="Mallez S."/>
            <person name="Zhang Y."/>
            <person name="Obille A."/>
            <person name="Becker A."/>
            <person name="Abrahante J.E."/>
            <person name="Garbe J."/>
            <person name="Badalamenti J.P."/>
            <person name="Herman A."/>
            <person name="Mangelson H."/>
            <person name="Liachko I."/>
            <person name="Sullivan S."/>
            <person name="Sone E.D."/>
            <person name="Koren S."/>
            <person name="Silverstein K.A.T."/>
            <person name="Beckman K.B."/>
            <person name="Gohl D.M."/>
        </authorList>
    </citation>
    <scope>NUCLEOTIDE SEQUENCE</scope>
    <source>
        <strain evidence="3">Duluth1</strain>
        <tissue evidence="3">Whole animal</tissue>
    </source>
</reference>
<dbReference type="AlphaFoldDB" id="A0A9D4KIX6"/>
<proteinExistence type="predicted"/>
<organism evidence="3 4">
    <name type="scientific">Dreissena polymorpha</name>
    <name type="common">Zebra mussel</name>
    <name type="synonym">Mytilus polymorpha</name>
    <dbReference type="NCBI Taxonomy" id="45954"/>
    <lineage>
        <taxon>Eukaryota</taxon>
        <taxon>Metazoa</taxon>
        <taxon>Spiralia</taxon>
        <taxon>Lophotrochozoa</taxon>
        <taxon>Mollusca</taxon>
        <taxon>Bivalvia</taxon>
        <taxon>Autobranchia</taxon>
        <taxon>Heteroconchia</taxon>
        <taxon>Euheterodonta</taxon>
        <taxon>Imparidentia</taxon>
        <taxon>Neoheterodontei</taxon>
        <taxon>Myida</taxon>
        <taxon>Dreissenoidea</taxon>
        <taxon>Dreissenidae</taxon>
        <taxon>Dreissena</taxon>
    </lineage>
</organism>
<reference evidence="3" key="2">
    <citation type="submission" date="2020-11" db="EMBL/GenBank/DDBJ databases">
        <authorList>
            <person name="McCartney M.A."/>
            <person name="Auch B."/>
            <person name="Kono T."/>
            <person name="Mallez S."/>
            <person name="Becker A."/>
            <person name="Gohl D.M."/>
            <person name="Silverstein K.A.T."/>
            <person name="Koren S."/>
            <person name="Bechman K.B."/>
            <person name="Herman A."/>
            <person name="Abrahante J.E."/>
            <person name="Garbe J."/>
        </authorList>
    </citation>
    <scope>NUCLEOTIDE SEQUENCE</scope>
    <source>
        <strain evidence="3">Duluth1</strain>
        <tissue evidence="3">Whole animal</tissue>
    </source>
</reference>
<dbReference type="EMBL" id="JAIWYP010000004">
    <property type="protein sequence ID" value="KAH3840385.1"/>
    <property type="molecule type" value="Genomic_DNA"/>
</dbReference>
<comment type="caution">
    <text evidence="3">The sequence shown here is derived from an EMBL/GenBank/DDBJ whole genome shotgun (WGS) entry which is preliminary data.</text>
</comment>
<dbReference type="InterPro" id="IPR006600">
    <property type="entry name" value="HTH_CenpB_DNA-bd_dom"/>
</dbReference>
<sequence length="53" mass="6060">MTQEKEETLIERITTLSHVGYGLTNAKLKQLAGELLHELGRKPYNTTMSNTWL</sequence>
<accession>A0A9D4KIX6</accession>
<evidence type="ECO:0000259" key="2">
    <source>
        <dbReference type="PROSITE" id="PS51253"/>
    </source>
</evidence>
<dbReference type="PROSITE" id="PS51253">
    <property type="entry name" value="HTH_CENPB"/>
    <property type="match status" value="1"/>
</dbReference>